<protein>
    <submittedName>
        <fullName evidence="1">Uncharacterized protein</fullName>
    </submittedName>
</protein>
<sequence>MPGMEDRSCEPVNSPNIAEILDILPQLQLSGAEEKHIYLWKLKYAIRFEKLFWWNWPVSLHLSELMREFFDLDSLPNNVKEFLVQPANY</sequence>
<name>X1KA22_9ZZZZ</name>
<reference evidence="1" key="1">
    <citation type="journal article" date="2014" name="Front. Microbiol.">
        <title>High frequency of phylogenetically diverse reductive dehalogenase-homologous genes in deep subseafloor sedimentary metagenomes.</title>
        <authorList>
            <person name="Kawai M."/>
            <person name="Futagami T."/>
            <person name="Toyoda A."/>
            <person name="Takaki Y."/>
            <person name="Nishi S."/>
            <person name="Hori S."/>
            <person name="Arai W."/>
            <person name="Tsubouchi T."/>
            <person name="Morono Y."/>
            <person name="Uchiyama I."/>
            <person name="Ito T."/>
            <person name="Fujiyama A."/>
            <person name="Inagaki F."/>
            <person name="Takami H."/>
        </authorList>
    </citation>
    <scope>NUCLEOTIDE SEQUENCE</scope>
    <source>
        <strain evidence="1">Expedition CK06-06</strain>
    </source>
</reference>
<dbReference type="EMBL" id="BARV01011092">
    <property type="protein sequence ID" value="GAI03892.1"/>
    <property type="molecule type" value="Genomic_DNA"/>
</dbReference>
<gene>
    <name evidence="1" type="ORF">S06H3_21193</name>
</gene>
<comment type="caution">
    <text evidence="1">The sequence shown here is derived from an EMBL/GenBank/DDBJ whole genome shotgun (WGS) entry which is preliminary data.</text>
</comment>
<evidence type="ECO:0000313" key="1">
    <source>
        <dbReference type="EMBL" id="GAI03892.1"/>
    </source>
</evidence>
<proteinExistence type="predicted"/>
<organism evidence="1">
    <name type="scientific">marine sediment metagenome</name>
    <dbReference type="NCBI Taxonomy" id="412755"/>
    <lineage>
        <taxon>unclassified sequences</taxon>
        <taxon>metagenomes</taxon>
        <taxon>ecological metagenomes</taxon>
    </lineage>
</organism>
<accession>X1KA22</accession>
<dbReference type="AlphaFoldDB" id="X1KA22"/>